<evidence type="ECO:0000313" key="6">
    <source>
        <dbReference type="EMBL" id="PAV97487.1"/>
    </source>
</evidence>
<evidence type="ECO:0000256" key="3">
    <source>
        <dbReference type="ARBA" id="ARBA00022801"/>
    </source>
</evidence>
<dbReference type="GO" id="GO:0006281">
    <property type="term" value="P:DNA repair"/>
    <property type="evidence" value="ECO:0007669"/>
    <property type="project" value="UniProtKB-KW"/>
</dbReference>
<comment type="cofactor">
    <cofactor evidence="1">
        <name>Mg(2+)</name>
        <dbReference type="ChEBI" id="CHEBI:18420"/>
    </cofactor>
</comment>
<evidence type="ECO:0000256" key="1">
    <source>
        <dbReference type="ARBA" id="ARBA00001946"/>
    </source>
</evidence>
<comment type="similarity">
    <text evidence="2">Belongs to the Nudix hydrolase family.</text>
</comment>
<dbReference type="GO" id="GO:0044716">
    <property type="term" value="F:8-oxo-GDP phosphatase activity"/>
    <property type="evidence" value="ECO:0007669"/>
    <property type="project" value="TreeGrafter"/>
</dbReference>
<dbReference type="PANTHER" id="PTHR47707">
    <property type="entry name" value="8-OXO-DGTP DIPHOSPHATASE"/>
    <property type="match status" value="1"/>
</dbReference>
<dbReference type="GO" id="GO:0008413">
    <property type="term" value="F:8-oxo-7,8-dihydroguanosine triphosphate pyrophosphatase activity"/>
    <property type="evidence" value="ECO:0007669"/>
    <property type="project" value="TreeGrafter"/>
</dbReference>
<protein>
    <submittedName>
        <fullName evidence="6">NTP pyrophosphohydrolase</fullName>
    </submittedName>
</protein>
<dbReference type="GO" id="GO:0046872">
    <property type="term" value="F:metal ion binding"/>
    <property type="evidence" value="ECO:0007669"/>
    <property type="project" value="UniProtKB-KW"/>
</dbReference>
<dbReference type="OrthoDB" id="9810648at2"/>
<proteinExistence type="inferred from homology"/>
<comment type="caution">
    <text evidence="6">The sequence shown here is derived from an EMBL/GenBank/DDBJ whole genome shotgun (WGS) entry which is preliminary data.</text>
</comment>
<keyword evidence="4" id="KW-0460">Magnesium</keyword>
<dbReference type="Proteomes" id="UP000218796">
    <property type="component" value="Unassembled WGS sequence"/>
</dbReference>
<name>A0A2A2MFT7_9GAMM</name>
<dbReference type="SUPFAM" id="SSF55811">
    <property type="entry name" value="Nudix"/>
    <property type="match status" value="1"/>
</dbReference>
<dbReference type="KEGG" id="hpar:AL518_13500"/>
<keyword evidence="7" id="KW-1185">Reference proteome</keyword>
<dbReference type="Pfam" id="PF00293">
    <property type="entry name" value="NUDIX"/>
    <property type="match status" value="1"/>
</dbReference>
<evidence type="ECO:0000259" key="5">
    <source>
        <dbReference type="PROSITE" id="PS51462"/>
    </source>
</evidence>
<dbReference type="CDD" id="cd03425">
    <property type="entry name" value="NUDIX_MutT_NudA_like"/>
    <property type="match status" value="1"/>
</dbReference>
<dbReference type="GO" id="GO:0044715">
    <property type="term" value="F:8-oxo-dGDP phosphatase activity"/>
    <property type="evidence" value="ECO:0007669"/>
    <property type="project" value="TreeGrafter"/>
</dbReference>
<gene>
    <name evidence="6" type="ORF">CJD50_07500</name>
</gene>
<dbReference type="GO" id="GO:0035539">
    <property type="term" value="F:8-oxo-7,8-dihydrodeoxyguanosine triphosphate pyrophosphatase activity"/>
    <property type="evidence" value="ECO:0007669"/>
    <property type="project" value="TreeGrafter"/>
</dbReference>
<evidence type="ECO:0000256" key="4">
    <source>
        <dbReference type="ARBA" id="ARBA00022842"/>
    </source>
</evidence>
<keyword evidence="3 6" id="KW-0378">Hydrolase</keyword>
<dbReference type="NCBIfam" id="NF007834">
    <property type="entry name" value="PRK10546.1"/>
    <property type="match status" value="1"/>
</dbReference>
<dbReference type="InterPro" id="IPR015797">
    <property type="entry name" value="NUDIX_hydrolase-like_dom_sf"/>
</dbReference>
<dbReference type="Gene3D" id="3.90.79.10">
    <property type="entry name" value="Nucleoside Triphosphate Pyrophosphohydrolase"/>
    <property type="match status" value="1"/>
</dbReference>
<dbReference type="PROSITE" id="PS51462">
    <property type="entry name" value="NUDIX"/>
    <property type="match status" value="1"/>
</dbReference>
<dbReference type="InterPro" id="IPR000086">
    <property type="entry name" value="NUDIX_hydrolase_dom"/>
</dbReference>
<dbReference type="InterPro" id="IPR047127">
    <property type="entry name" value="MutT-like"/>
</dbReference>
<dbReference type="PRINTS" id="PR00502">
    <property type="entry name" value="NUDIXFAMILY"/>
</dbReference>
<sequence length="142" mass="15764">MTMTASVKPIDVVAAIVEFRGKILLAQRGDHKDQAGLWEFPGGKVEPGETQPEALCRELREELSVTCSVADYVASSTLKLENKTIHLHAWRVQHTDGEFTANEHAALVWVTPQEAESYHLAPADVPLLKAYRTKLESLSQQD</sequence>
<evidence type="ECO:0000313" key="7">
    <source>
        <dbReference type="Proteomes" id="UP000218796"/>
    </source>
</evidence>
<evidence type="ECO:0000256" key="2">
    <source>
        <dbReference type="ARBA" id="ARBA00005582"/>
    </source>
</evidence>
<organism evidence="6 7">
    <name type="scientific">Hafnia paralvei</name>
    <dbReference type="NCBI Taxonomy" id="546367"/>
    <lineage>
        <taxon>Bacteria</taxon>
        <taxon>Pseudomonadati</taxon>
        <taxon>Pseudomonadota</taxon>
        <taxon>Gammaproteobacteria</taxon>
        <taxon>Enterobacterales</taxon>
        <taxon>Hafniaceae</taxon>
        <taxon>Hafnia</taxon>
    </lineage>
</organism>
<dbReference type="InterPro" id="IPR020476">
    <property type="entry name" value="Nudix_hydrolase"/>
</dbReference>
<accession>A0A2A2MFT7</accession>
<feature type="domain" description="Nudix hydrolase" evidence="5">
    <location>
        <begin position="8"/>
        <end position="133"/>
    </location>
</feature>
<dbReference type="PANTHER" id="PTHR47707:SF2">
    <property type="entry name" value="CTP PYROPHOSPHOHYDROLASE"/>
    <property type="match status" value="1"/>
</dbReference>
<dbReference type="EMBL" id="NQMS01000002">
    <property type="protein sequence ID" value="PAV97487.1"/>
    <property type="molecule type" value="Genomic_DNA"/>
</dbReference>
<reference evidence="6 7" key="1">
    <citation type="submission" date="2017-08" db="EMBL/GenBank/DDBJ databases">
        <title>Draft Genome Sequence of Hafnia alvei CITHA-6 Isolated from Raw Bovine Milk.</title>
        <authorList>
            <person name="Culligan E.P."/>
            <person name="Mcsweeney A."/>
            <person name="O'Doherty C."/>
            <person name="Gleeson E."/>
            <person name="O'Riordan D."/>
            <person name="Sleator R.D."/>
        </authorList>
    </citation>
    <scope>NUCLEOTIDE SEQUENCE [LARGE SCALE GENOMIC DNA]</scope>
    <source>
        <strain evidence="6 7">CITHA-6</strain>
    </source>
</reference>
<dbReference type="AlphaFoldDB" id="A0A2A2MFT7"/>